<name>A0A8J5I524_ZINOF</name>
<evidence type="ECO:0000313" key="3">
    <source>
        <dbReference type="Proteomes" id="UP000734854"/>
    </source>
</evidence>
<protein>
    <submittedName>
        <fullName evidence="2">Uncharacterized protein</fullName>
    </submittedName>
</protein>
<comment type="caution">
    <text evidence="2">The sequence shown here is derived from an EMBL/GenBank/DDBJ whole genome shotgun (WGS) entry which is preliminary data.</text>
</comment>
<organism evidence="2 3">
    <name type="scientific">Zingiber officinale</name>
    <name type="common">Ginger</name>
    <name type="synonym">Amomum zingiber</name>
    <dbReference type="NCBI Taxonomy" id="94328"/>
    <lineage>
        <taxon>Eukaryota</taxon>
        <taxon>Viridiplantae</taxon>
        <taxon>Streptophyta</taxon>
        <taxon>Embryophyta</taxon>
        <taxon>Tracheophyta</taxon>
        <taxon>Spermatophyta</taxon>
        <taxon>Magnoliopsida</taxon>
        <taxon>Liliopsida</taxon>
        <taxon>Zingiberales</taxon>
        <taxon>Zingiberaceae</taxon>
        <taxon>Zingiber</taxon>
    </lineage>
</organism>
<accession>A0A8J5I524</accession>
<dbReference type="Proteomes" id="UP000734854">
    <property type="component" value="Unassembled WGS sequence"/>
</dbReference>
<reference evidence="2 3" key="1">
    <citation type="submission" date="2020-08" db="EMBL/GenBank/DDBJ databases">
        <title>Plant Genome Project.</title>
        <authorList>
            <person name="Zhang R.-G."/>
        </authorList>
    </citation>
    <scope>NUCLEOTIDE SEQUENCE [LARGE SCALE GENOMIC DNA]</scope>
    <source>
        <tissue evidence="2">Rhizome</tissue>
    </source>
</reference>
<sequence length="131" mass="14375">MKTKPVLCPPKSPCLKIFPPKTDNSLHQRSLVASALSPPFVDDSSSSSAPSLHRRQQLQLRPLPSSKIASNSSSAISIVILHHRSYSDDNITVAPTTTITSLRSTVVATNRSQTKKGLLELFNDLKYVFFD</sequence>
<dbReference type="AlphaFoldDB" id="A0A8J5I524"/>
<proteinExistence type="predicted"/>
<gene>
    <name evidence="2" type="ORF">ZIOFF_010178</name>
</gene>
<keyword evidence="3" id="KW-1185">Reference proteome</keyword>
<evidence type="ECO:0000256" key="1">
    <source>
        <dbReference type="SAM" id="MobiDB-lite"/>
    </source>
</evidence>
<dbReference type="EMBL" id="JACMSC010000003">
    <property type="protein sequence ID" value="KAG6528040.1"/>
    <property type="molecule type" value="Genomic_DNA"/>
</dbReference>
<evidence type="ECO:0000313" key="2">
    <source>
        <dbReference type="EMBL" id="KAG6528040.1"/>
    </source>
</evidence>
<feature type="region of interest" description="Disordered" evidence="1">
    <location>
        <begin position="38"/>
        <end position="68"/>
    </location>
</feature>